<dbReference type="Proteomes" id="UP001243844">
    <property type="component" value="Unassembled WGS sequence"/>
</dbReference>
<accession>A0AAW8JB40</accession>
<dbReference type="GO" id="GO:0005886">
    <property type="term" value="C:plasma membrane"/>
    <property type="evidence" value="ECO:0007669"/>
    <property type="project" value="TreeGrafter"/>
</dbReference>
<keyword evidence="1" id="KW-0472">Membrane</keyword>
<feature type="transmembrane region" description="Helical" evidence="1">
    <location>
        <begin position="28"/>
        <end position="55"/>
    </location>
</feature>
<dbReference type="AlphaFoldDB" id="A0AAW8JB40"/>
<dbReference type="Pfam" id="PF05656">
    <property type="entry name" value="DUF805"/>
    <property type="match status" value="1"/>
</dbReference>
<dbReference type="PANTHER" id="PTHR34980">
    <property type="entry name" value="INNER MEMBRANE PROTEIN-RELATED-RELATED"/>
    <property type="match status" value="1"/>
</dbReference>
<evidence type="ECO:0000313" key="3">
    <source>
        <dbReference type="Proteomes" id="UP001243844"/>
    </source>
</evidence>
<dbReference type="PANTHER" id="PTHR34980:SF3">
    <property type="entry name" value="BLR8105 PROTEIN"/>
    <property type="match status" value="1"/>
</dbReference>
<dbReference type="RefSeq" id="WP_308981418.1">
    <property type="nucleotide sequence ID" value="NZ_JAVIDL010000013.1"/>
</dbReference>
<keyword evidence="1" id="KW-0812">Transmembrane</keyword>
<reference evidence="2" key="1">
    <citation type="submission" date="2023-08" db="EMBL/GenBank/DDBJ databases">
        <title>Emergence of clinically-relevant ST2 carbapenem-resistant Acinetobacter baumannii strains in hospital sewages in Zhejiang, East of China.</title>
        <authorList>
            <person name="Kaichao C."/>
            <person name="Zhang R."/>
        </authorList>
    </citation>
    <scope>NUCLEOTIDE SEQUENCE</scope>
    <source>
        <strain evidence="2">M-RB-37</strain>
    </source>
</reference>
<feature type="transmembrane region" description="Helical" evidence="1">
    <location>
        <begin position="67"/>
        <end position="94"/>
    </location>
</feature>
<protein>
    <submittedName>
        <fullName evidence="2">DUF805 domain-containing protein</fullName>
    </submittedName>
</protein>
<keyword evidence="1" id="KW-1133">Transmembrane helix</keyword>
<feature type="transmembrane region" description="Helical" evidence="1">
    <location>
        <begin position="106"/>
        <end position="129"/>
    </location>
</feature>
<dbReference type="InterPro" id="IPR008523">
    <property type="entry name" value="DUF805"/>
</dbReference>
<evidence type="ECO:0000256" key="1">
    <source>
        <dbReference type="SAM" id="Phobius"/>
    </source>
</evidence>
<comment type="caution">
    <text evidence="2">The sequence shown here is derived from an EMBL/GenBank/DDBJ whole genome shotgun (WGS) entry which is preliminary data.</text>
</comment>
<sequence length="210" mass="22985">MIQNTSQNIQSTKDFPYSVHGRFGRLSYLAWLFITSVLYSCALVVVTLLGLITVATYNGEAVGIQDYIGTGLGVITLIALIIVIIGAAVLSIIVSIRRLHDLNKSGWLCLLFLLPIVNIIFGFYLMLAPGTQATNNYGPVRITEQTEKLIGILYCIFLATIFVLYIGALTFSAALMTQYNDLQQNGLTENSIQLDQSSIENDVPASEPTI</sequence>
<organism evidence="2 3">
    <name type="scientific">Acinetobacter rudis</name>
    <dbReference type="NCBI Taxonomy" id="632955"/>
    <lineage>
        <taxon>Bacteria</taxon>
        <taxon>Pseudomonadati</taxon>
        <taxon>Pseudomonadota</taxon>
        <taxon>Gammaproteobacteria</taxon>
        <taxon>Moraxellales</taxon>
        <taxon>Moraxellaceae</taxon>
        <taxon>Acinetobacter</taxon>
    </lineage>
</organism>
<gene>
    <name evidence="2" type="ORF">RFH47_08585</name>
</gene>
<dbReference type="EMBL" id="JAVIDL010000013">
    <property type="protein sequence ID" value="MDQ8935785.1"/>
    <property type="molecule type" value="Genomic_DNA"/>
</dbReference>
<evidence type="ECO:0000313" key="2">
    <source>
        <dbReference type="EMBL" id="MDQ8935785.1"/>
    </source>
</evidence>
<name>A0AAW8JB40_9GAMM</name>
<feature type="transmembrane region" description="Helical" evidence="1">
    <location>
        <begin position="149"/>
        <end position="175"/>
    </location>
</feature>
<proteinExistence type="predicted"/>